<keyword evidence="2" id="KW-1185">Reference proteome</keyword>
<evidence type="ECO:0000313" key="1">
    <source>
        <dbReference type="EMBL" id="UZJ24975.1"/>
    </source>
</evidence>
<organism evidence="1 2">
    <name type="scientific">Rhodococcus antarcticus</name>
    <dbReference type="NCBI Taxonomy" id="2987751"/>
    <lineage>
        <taxon>Bacteria</taxon>
        <taxon>Bacillati</taxon>
        <taxon>Actinomycetota</taxon>
        <taxon>Actinomycetes</taxon>
        <taxon>Mycobacteriales</taxon>
        <taxon>Nocardiaceae</taxon>
        <taxon>Rhodococcus</taxon>
    </lineage>
</organism>
<evidence type="ECO:0008006" key="3">
    <source>
        <dbReference type="Google" id="ProtNLM"/>
    </source>
</evidence>
<dbReference type="Proteomes" id="UP001164965">
    <property type="component" value="Chromosome"/>
</dbReference>
<protein>
    <recommendedName>
        <fullName evidence="3">PE family protein</fullName>
    </recommendedName>
</protein>
<sequence>MEDWFSGVEAAISGAAAGAVQSQSEWAGLKAQASAGTLRMEPGAAEACATACDGAIDAIFDHINEIRRATRVDGMGPWESGVQLAQKFSEKADGAANNNSAAGVLTLHQQVLGEMRDTFRAAGQAYAATEQGNVDVIQGTA</sequence>
<dbReference type="EMBL" id="CP110615">
    <property type="protein sequence ID" value="UZJ24975.1"/>
    <property type="molecule type" value="Genomic_DNA"/>
</dbReference>
<name>A0ABY6P019_9NOCA</name>
<evidence type="ECO:0000313" key="2">
    <source>
        <dbReference type="Proteomes" id="UP001164965"/>
    </source>
</evidence>
<gene>
    <name evidence="1" type="ORF">RHODO2019_00180</name>
</gene>
<proteinExistence type="predicted"/>
<reference evidence="1" key="1">
    <citation type="submission" date="2022-10" db="EMBL/GenBank/DDBJ databases">
        <title>Rhodococcus sp.75.</title>
        <authorList>
            <person name="Sun M."/>
        </authorList>
    </citation>
    <scope>NUCLEOTIDE SEQUENCE</scope>
    <source>
        <strain evidence="1">75</strain>
    </source>
</reference>
<dbReference type="RefSeq" id="WP_265383081.1">
    <property type="nucleotide sequence ID" value="NZ_CP110615.1"/>
</dbReference>
<accession>A0ABY6P019</accession>